<accession>A0ABP6XHV2</accession>
<protein>
    <submittedName>
        <fullName evidence="1">Uncharacterized protein</fullName>
    </submittedName>
</protein>
<comment type="caution">
    <text evidence="1">The sequence shown here is derived from an EMBL/GenBank/DDBJ whole genome shotgun (WGS) entry which is preliminary data.</text>
</comment>
<evidence type="ECO:0000313" key="1">
    <source>
        <dbReference type="EMBL" id="GAA3567088.1"/>
    </source>
</evidence>
<reference evidence="2" key="1">
    <citation type="journal article" date="2019" name="Int. J. Syst. Evol. Microbiol.">
        <title>The Global Catalogue of Microorganisms (GCM) 10K type strain sequencing project: providing services to taxonomists for standard genome sequencing and annotation.</title>
        <authorList>
            <consortium name="The Broad Institute Genomics Platform"/>
            <consortium name="The Broad Institute Genome Sequencing Center for Infectious Disease"/>
            <person name="Wu L."/>
            <person name="Ma J."/>
        </authorList>
    </citation>
    <scope>NUCLEOTIDE SEQUENCE [LARGE SCALE GENOMIC DNA]</scope>
    <source>
        <strain evidence="2">JCM 17326</strain>
    </source>
</reference>
<gene>
    <name evidence="1" type="ORF">GCM10022419_054750</name>
</gene>
<organism evidence="1 2">
    <name type="scientific">Nonomuraea rosea</name>
    <dbReference type="NCBI Taxonomy" id="638574"/>
    <lineage>
        <taxon>Bacteria</taxon>
        <taxon>Bacillati</taxon>
        <taxon>Actinomycetota</taxon>
        <taxon>Actinomycetes</taxon>
        <taxon>Streptosporangiales</taxon>
        <taxon>Streptosporangiaceae</taxon>
        <taxon>Nonomuraea</taxon>
    </lineage>
</organism>
<keyword evidence="2" id="KW-1185">Reference proteome</keyword>
<dbReference type="Proteomes" id="UP001500630">
    <property type="component" value="Unassembled WGS sequence"/>
</dbReference>
<sequence length="83" mass="8409">MAALSSVLPIGVTLTQKAPGNTMNKQTITRLGRLTAATFIATVLAISAFSTGASATTIGAGITVESTVIVNADQPEQCCGTWP</sequence>
<evidence type="ECO:0000313" key="2">
    <source>
        <dbReference type="Proteomes" id="UP001500630"/>
    </source>
</evidence>
<dbReference type="EMBL" id="BAABDQ010000012">
    <property type="protein sequence ID" value="GAA3567088.1"/>
    <property type="molecule type" value="Genomic_DNA"/>
</dbReference>
<proteinExistence type="predicted"/>
<name>A0ABP6XHV2_9ACTN</name>